<feature type="domain" description="Helicase ATP-binding" evidence="2">
    <location>
        <begin position="936"/>
        <end position="1213"/>
    </location>
</feature>
<evidence type="ECO:0000313" key="4">
    <source>
        <dbReference type="Proteomes" id="UP000236182"/>
    </source>
</evidence>
<comment type="caution">
    <text evidence="3">The sequence shown here is derived from an EMBL/GenBank/DDBJ whole genome shotgun (WGS) entry which is preliminary data.</text>
</comment>
<dbReference type="Gene3D" id="3.40.50.150">
    <property type="entry name" value="Vaccinia Virus protein VP39"/>
    <property type="match status" value="1"/>
</dbReference>
<gene>
    <name evidence="3" type="ORF">C1638_020940</name>
</gene>
<evidence type="ECO:0000313" key="3">
    <source>
        <dbReference type="EMBL" id="PWN60036.1"/>
    </source>
</evidence>
<dbReference type="PANTHER" id="PTHR41313">
    <property type="entry name" value="ADENINE-SPECIFIC METHYLTRANSFERASE"/>
    <property type="match status" value="1"/>
</dbReference>
<dbReference type="Proteomes" id="UP000236182">
    <property type="component" value="Unassembled WGS sequence"/>
</dbReference>
<dbReference type="InterPro" id="IPR052933">
    <property type="entry name" value="DNA_Protect_Modify"/>
</dbReference>
<dbReference type="SUPFAM" id="SSF53335">
    <property type="entry name" value="S-adenosyl-L-methionine-dependent methyltransferases"/>
    <property type="match status" value="1"/>
</dbReference>
<name>A0A316WIB2_9FLAO</name>
<dbReference type="InterPro" id="IPR027417">
    <property type="entry name" value="P-loop_NTPase"/>
</dbReference>
<dbReference type="InterPro" id="IPR029063">
    <property type="entry name" value="SAM-dependent_MTases_sf"/>
</dbReference>
<keyword evidence="4" id="KW-1185">Reference proteome</keyword>
<dbReference type="RefSeq" id="WP_109623881.1">
    <property type="nucleotide sequence ID" value="NZ_PPEI02000009.1"/>
</dbReference>
<keyword evidence="1" id="KW-0175">Coiled coil</keyword>
<protein>
    <recommendedName>
        <fullName evidence="2">Helicase ATP-binding domain-containing protein</fullName>
    </recommendedName>
</protein>
<dbReference type="SMART" id="SM00487">
    <property type="entry name" value="DEXDc"/>
    <property type="match status" value="1"/>
</dbReference>
<proteinExistence type="predicted"/>
<dbReference type="OrthoDB" id="9815272at2"/>
<sequence length="1994" mass="230798">MTYNQKNQLQSNIQAVLLAKKINDLPNYKPSEDELLILNQYKGFGGIKCILFPMEIPWTTIDSISKIDLKLENEIKNFYNYISENFENFEHIWSSIKESVLTSFYTPDYIVDLQVSNLYNNNPNNIISILDPCAGSGAYIDSFLRYYPDSKITGVEKDYLAAYILSAKYRNVSNVTIINKGFEEVNFREKFDFICSNIPFGNFKVKYKNYDNKITGKIHNFFFYHSMKLLNEGGALSLLTSTGVLNSPSNKFLRSELANEIELLDIVALPKNVFIENGAEVSTHIFQGIRRSNASKDQRYIETLSYEGVLINEFIYNNFDKVFLKQPQISTDPYGKEEFNYLMEAEEIPEAFRDRSVLIPQLRFVRISEDKEEFIFQNFPFPTFNYEDIDTTDQLNLFRNDINTATGFDSYKSLAIISANYKGKEVPLFTVAKFNETSITNGTSILQKKYVIDVYSNIIWPQTGTIILTSREFKITFDKIVDSLQNNAKNHSLLVDLNINESKDGDEFSKYFYARFNQPLIYKTYQYSFDNFSFHKEPVVGMLALNRFYEPARIFEINDDNQDRIFGLESLQTNESDIDLIKQYLLVYDAYNLLLNAERNKIQNIESFRERLNVQYDMFVSYFGFINDNKKVCNYDSDYFSLLKSLENFSEEIETQIDLFTINKFTKWVKADIFFSKTDAIEQLDVNLALAKSYNSKGKIDIDYISGLSNLDTEQVIELLKGKIVKNPLSESFELRSLFFSGNIKDKIRKIEELKNPENDLLLTELSSYLPTTIPFESINIQLGSRWFPQDLFKIFLKKYFEQDFSTNYNQNLDNFFVTTTTSDYSAKYRSFNYECHSGRYIYPTDIIYNAFYDLYPIVTYKTIDDISVTDEAATKYYKREITKLRKEFLNFIYDLSLDKKTEITQLYNDKFNNIVIASYDTEILDFSDFDIKSFGIPEIYEHQKRAPWKMISNEGGIGDHEVGLGKTFTIAATAHFGKKLSVFKKPVIIGIKANVSDLATAYRTLLPASNVLFASHKEFTAKERETFLNRIRNNNYDVVIMSHEQFSSIPQDPDVEKDIVSQELTDVEANLLDAKDIDISKKQLKGLEIRKKNLDAKLEVLIDKIRNRKDENVLSFTDLGIDHIIVDESHKFKNLMYQTKHTRVAGLGNTNGSQRANNLLTALRTIQKNTKSNEYGASFFSGTPISNSITELYLLQKYLTPKSLKERGIYNFDAWCSNFAEKTIDFETNMINQIIAKERFRYFINLPELSLMYNQMADVMTGELAKIDRPEKNEFLMLNEQTPLQKRFYVKLKKFLENKDQSILGLDKPLNIDSQSTALSLVAMNLAFKASIDMRLISARYPDEPGSKVNLTVKELVNRYYKESAQKTAQIVFVDISTPKKKYDFEELEENYKNNVFTSIYDDIKFKLIKSGVPEAEIAFIQDYNTEIKKTKLSKMMNNGVIRFLIGGTENAGTGLNVQYRLSFINHLSIPWKPAELDQRNGRGFRTGNWFAKNFNNNKIDIGFSVTKNTLDNYKIDINKNKEGFIKQIKGASIGLQISRRIDEGSIDENTGMSLAELQAQLTGDNTMLLKTKVDNQIKELEQDQYLIISKNRETVQKIESSKKRLREYESIKVKFQFDYSSYKSKVVMDEKGNRVNKPIYFELDSKATNVEIYEYLKGLVEIIGPSLDMYSKKVIGELFGFEIFIENHSWLGVLFKIRNKEAMENSTRLEYSVNEGKINLDSVQSAMTFFIRSIDTICSKIKNVEENIEREVKAIDALILSSNQTFNQEEKLSDLKLESELLEEKIKNSSVQDVMSYETKSLVIDNEEKSFKIISDLETLDKAILNEHLGEQQKFIGIFCNTSVRDILNEMSESEMPGFRIESQNLDFKNYQHFMKILIYDYDIMYCCLDSIAKKENLMCLQRYNILKDEGYKNVFVSNDSANFYSYNDEATKFSEILGIPVILNNGNTILKISNKQINQIKTDLNVNHGIEISLNQILENSEQNQNLGLKK</sequence>
<dbReference type="SUPFAM" id="SSF52540">
    <property type="entry name" value="P-loop containing nucleoside triphosphate hydrolases"/>
    <property type="match status" value="2"/>
</dbReference>
<evidence type="ECO:0000256" key="1">
    <source>
        <dbReference type="SAM" id="Coils"/>
    </source>
</evidence>
<accession>A0A316WIB2</accession>
<dbReference type="InterPro" id="IPR014001">
    <property type="entry name" value="Helicase_ATP-bd"/>
</dbReference>
<organism evidence="3 4">
    <name type="scientific">Chryseobacterium oncorhynchi</name>
    <dbReference type="NCBI Taxonomy" id="741074"/>
    <lineage>
        <taxon>Bacteria</taxon>
        <taxon>Pseudomonadati</taxon>
        <taxon>Bacteroidota</taxon>
        <taxon>Flavobacteriia</taxon>
        <taxon>Flavobacteriales</taxon>
        <taxon>Weeksellaceae</taxon>
        <taxon>Chryseobacterium group</taxon>
        <taxon>Chryseobacterium</taxon>
    </lineage>
</organism>
<dbReference type="PANTHER" id="PTHR41313:SF1">
    <property type="entry name" value="DNA METHYLASE ADENINE-SPECIFIC DOMAIN-CONTAINING PROTEIN"/>
    <property type="match status" value="1"/>
</dbReference>
<dbReference type="CDD" id="cd02440">
    <property type="entry name" value="AdoMet_MTases"/>
    <property type="match status" value="1"/>
</dbReference>
<evidence type="ECO:0000259" key="2">
    <source>
        <dbReference type="SMART" id="SM00487"/>
    </source>
</evidence>
<feature type="coiled-coil region" evidence="1">
    <location>
        <begin position="1743"/>
        <end position="1794"/>
    </location>
</feature>
<feature type="coiled-coil region" evidence="1">
    <location>
        <begin position="1078"/>
        <end position="1112"/>
    </location>
</feature>
<dbReference type="EMBL" id="PPEI02000009">
    <property type="protein sequence ID" value="PWN60036.1"/>
    <property type="molecule type" value="Genomic_DNA"/>
</dbReference>
<reference evidence="3" key="1">
    <citation type="submission" date="2018-04" db="EMBL/GenBank/DDBJ databases">
        <title>Draft Genome Sequences of Chryseobacterium lactis NCTC11390T isolated from milk, Chryseobacterium oncorhynchi 701B-08T from rainbow trout, and Chryseobacterium viscerum 687B-08T from diseased fish.</title>
        <authorList>
            <person name="Jeong J.-J."/>
            <person name="Lee Y.J."/>
            <person name="Pathiraja D."/>
            <person name="Park B."/>
            <person name="Choi I.-G."/>
            <person name="Kim K.D."/>
        </authorList>
    </citation>
    <scope>NUCLEOTIDE SEQUENCE [LARGE SCALE GENOMIC DNA]</scope>
    <source>
        <strain evidence="3">701B-08</strain>
    </source>
</reference>
<dbReference type="Gene3D" id="3.40.50.300">
    <property type="entry name" value="P-loop containing nucleotide triphosphate hydrolases"/>
    <property type="match status" value="2"/>
</dbReference>
<dbReference type="PRINTS" id="PR00507">
    <property type="entry name" value="N12N6MTFRASE"/>
</dbReference>